<proteinExistence type="predicted"/>
<feature type="region of interest" description="Disordered" evidence="1">
    <location>
        <begin position="317"/>
        <end position="353"/>
    </location>
</feature>
<dbReference type="Proteomes" id="UP001642405">
    <property type="component" value="Unassembled WGS sequence"/>
</dbReference>
<name>A0ABP0CDM3_9PEZI</name>
<organism evidence="3 4">
    <name type="scientific">Sporothrix curviconia</name>
    <dbReference type="NCBI Taxonomy" id="1260050"/>
    <lineage>
        <taxon>Eukaryota</taxon>
        <taxon>Fungi</taxon>
        <taxon>Dikarya</taxon>
        <taxon>Ascomycota</taxon>
        <taxon>Pezizomycotina</taxon>
        <taxon>Sordariomycetes</taxon>
        <taxon>Sordariomycetidae</taxon>
        <taxon>Ophiostomatales</taxon>
        <taxon>Ophiostomataceae</taxon>
        <taxon>Sporothrix</taxon>
    </lineage>
</organism>
<evidence type="ECO:0000313" key="3">
    <source>
        <dbReference type="EMBL" id="CAK7230169.1"/>
    </source>
</evidence>
<evidence type="ECO:0000256" key="1">
    <source>
        <dbReference type="SAM" id="MobiDB-lite"/>
    </source>
</evidence>
<feature type="domain" description="DUF7924" evidence="2">
    <location>
        <begin position="66"/>
        <end position="308"/>
    </location>
</feature>
<sequence>MSTLPSEPRIGVEDADYRDALERHHIHLRDDWGPMPDHVEALVAQMRKERGSPGPSIEELKKDKDLLQMTRGTTKPWVEKYCTTHIFPGASASDTLQKSSRKPMNRHMVPYVADDAGGVPGLTSIPKYSVPAPDLLYGYNSVNAFPDEGHRSHLLSTRHDVRATNGSNRLIYPFFVIEFKGIGGNLRVATNQCLAGAATCVNMAEELNNQLLAYSQDEAAAAFAAGGDQGQGGGQVVHAVDSTAFSIAMSGSEVWMYVSWKHDELSYYTQQVDAFVLYHPEHYINFRRMVRNIIDWGKNDRLKAIRRTLDALLEESRKRTAAESKARQPSPEIAGDFSGMGGSSSGPSKKHRS</sequence>
<accession>A0ABP0CDM3</accession>
<comment type="caution">
    <text evidence="3">The sequence shown here is derived from an EMBL/GenBank/DDBJ whole genome shotgun (WGS) entry which is preliminary data.</text>
</comment>
<evidence type="ECO:0000313" key="4">
    <source>
        <dbReference type="Proteomes" id="UP001642405"/>
    </source>
</evidence>
<dbReference type="PANTHER" id="PTHR42470">
    <property type="entry name" value="VAST DOMAIN-CONTAINING PROTEIN"/>
    <property type="match status" value="1"/>
</dbReference>
<dbReference type="InterPro" id="IPR057684">
    <property type="entry name" value="DUF7924"/>
</dbReference>
<reference evidence="3 4" key="1">
    <citation type="submission" date="2024-01" db="EMBL/GenBank/DDBJ databases">
        <authorList>
            <person name="Allen C."/>
            <person name="Tagirdzhanova G."/>
        </authorList>
    </citation>
    <scope>NUCLEOTIDE SEQUENCE [LARGE SCALE GENOMIC DNA]</scope>
</reference>
<gene>
    <name evidence="3" type="ORF">SCUCBS95973_007481</name>
</gene>
<dbReference type="PANTHER" id="PTHR42470:SF1">
    <property type="entry name" value="VAST DOMAIN-CONTAINING PROTEIN"/>
    <property type="match status" value="1"/>
</dbReference>
<dbReference type="Pfam" id="PF25545">
    <property type="entry name" value="DUF7924"/>
    <property type="match status" value="1"/>
</dbReference>
<evidence type="ECO:0000259" key="2">
    <source>
        <dbReference type="Pfam" id="PF25545"/>
    </source>
</evidence>
<keyword evidence="4" id="KW-1185">Reference proteome</keyword>
<dbReference type="EMBL" id="CAWUHB010000052">
    <property type="protein sequence ID" value="CAK7230169.1"/>
    <property type="molecule type" value="Genomic_DNA"/>
</dbReference>
<protein>
    <recommendedName>
        <fullName evidence="2">DUF7924 domain-containing protein</fullName>
    </recommendedName>
</protein>
<feature type="compositionally biased region" description="Basic and acidic residues" evidence="1">
    <location>
        <begin position="317"/>
        <end position="326"/>
    </location>
</feature>